<keyword evidence="1" id="KW-0812">Transmembrane</keyword>
<dbReference type="EMBL" id="LT629693">
    <property type="protein sequence ID" value="SDH37857.1"/>
    <property type="molecule type" value="Genomic_DNA"/>
</dbReference>
<feature type="transmembrane region" description="Helical" evidence="1">
    <location>
        <begin position="6"/>
        <end position="27"/>
    </location>
</feature>
<evidence type="ECO:0000313" key="4">
    <source>
        <dbReference type="Proteomes" id="UP000198803"/>
    </source>
</evidence>
<protein>
    <submittedName>
        <fullName evidence="2">Uncharacterized protein</fullName>
    </submittedName>
</protein>
<organism evidence="2 4">
    <name type="scientific">Bradyrhizobium ottawaense</name>
    <dbReference type="NCBI Taxonomy" id="931866"/>
    <lineage>
        <taxon>Bacteria</taxon>
        <taxon>Pseudomonadati</taxon>
        <taxon>Pseudomonadota</taxon>
        <taxon>Alphaproteobacteria</taxon>
        <taxon>Hyphomicrobiales</taxon>
        <taxon>Nitrobacteraceae</taxon>
        <taxon>Bradyrhizobium</taxon>
    </lineage>
</organism>
<keyword evidence="1" id="KW-0472">Membrane</keyword>
<keyword evidence="4" id="KW-1185">Reference proteome</keyword>
<keyword evidence="1" id="KW-1133">Transmembrane helix</keyword>
<dbReference type="EMBL" id="LT629693">
    <property type="protein sequence ID" value="SDK46201.1"/>
    <property type="molecule type" value="Genomic_DNA"/>
</dbReference>
<name>A0ABY0P621_9BRAD</name>
<dbReference type="Proteomes" id="UP000198803">
    <property type="component" value="Chromosome I"/>
</dbReference>
<accession>A0ABY0P621</accession>
<gene>
    <name evidence="2" type="ORF">SAMN05444163_0012</name>
    <name evidence="3" type="ORF">SAMN05444163_8171</name>
</gene>
<proteinExistence type="predicted"/>
<evidence type="ECO:0000313" key="3">
    <source>
        <dbReference type="EMBL" id="SDK46201.1"/>
    </source>
</evidence>
<evidence type="ECO:0000313" key="2">
    <source>
        <dbReference type="EMBL" id="SDH37857.1"/>
    </source>
</evidence>
<sequence length="37" mass="4395">MYGVFLANHVLDGLGLIYLTTIIWKFARGYGVRRWFF</sequence>
<evidence type="ECO:0000256" key="1">
    <source>
        <dbReference type="SAM" id="Phobius"/>
    </source>
</evidence>
<reference evidence="2 4" key="1">
    <citation type="submission" date="2016-10" db="EMBL/GenBank/DDBJ databases">
        <authorList>
            <person name="Varghese N."/>
            <person name="Submissions S."/>
        </authorList>
    </citation>
    <scope>NUCLEOTIDE SEQUENCE [LARGE SCALE GENOMIC DNA]</scope>
    <source>
        <strain evidence="2 4">GAS524</strain>
    </source>
</reference>